<reference evidence="15 16" key="1">
    <citation type="submission" date="2019-02" db="EMBL/GenBank/DDBJ databases">
        <title>Genomic Encyclopedia of Type Strains, Phase IV (KMG-IV): sequencing the most valuable type-strain genomes for metagenomic binning, comparative biology and taxonomic classification.</title>
        <authorList>
            <person name="Goeker M."/>
        </authorList>
    </citation>
    <scope>NUCLEOTIDE SEQUENCE [LARGE SCALE GENOMIC DNA]</scope>
    <source>
        <strain evidence="15 16">DSM 18116</strain>
    </source>
</reference>
<evidence type="ECO:0000256" key="6">
    <source>
        <dbReference type="ARBA" id="ARBA00023077"/>
    </source>
</evidence>
<feature type="domain" description="TonB-dependent receptor-like beta-barrel" evidence="13">
    <location>
        <begin position="248"/>
        <end position="652"/>
    </location>
</feature>
<comment type="subcellular location">
    <subcellularLocation>
        <location evidence="1 10">Cell outer membrane</location>
        <topology evidence="1 10">Multi-pass membrane protein</topology>
    </subcellularLocation>
</comment>
<evidence type="ECO:0000313" key="15">
    <source>
        <dbReference type="EMBL" id="RZS71332.1"/>
    </source>
</evidence>
<evidence type="ECO:0000259" key="14">
    <source>
        <dbReference type="Pfam" id="PF07715"/>
    </source>
</evidence>
<comment type="similarity">
    <text evidence="10 11">Belongs to the TonB-dependent receptor family.</text>
</comment>
<evidence type="ECO:0000256" key="8">
    <source>
        <dbReference type="ARBA" id="ARBA00023170"/>
    </source>
</evidence>
<proteinExistence type="inferred from homology"/>
<dbReference type="Proteomes" id="UP000293874">
    <property type="component" value="Unassembled WGS sequence"/>
</dbReference>
<keyword evidence="5 12" id="KW-0732">Signal</keyword>
<dbReference type="CDD" id="cd01347">
    <property type="entry name" value="ligand_gated_channel"/>
    <property type="match status" value="1"/>
</dbReference>
<dbReference type="AlphaFoldDB" id="A0A4Q7MRE1"/>
<dbReference type="RefSeq" id="WP_130541849.1">
    <property type="nucleotide sequence ID" value="NZ_CP042431.1"/>
</dbReference>
<evidence type="ECO:0000256" key="1">
    <source>
        <dbReference type="ARBA" id="ARBA00004571"/>
    </source>
</evidence>
<evidence type="ECO:0000256" key="12">
    <source>
        <dbReference type="SAM" id="SignalP"/>
    </source>
</evidence>
<keyword evidence="4 10" id="KW-0812">Transmembrane</keyword>
<keyword evidence="6 11" id="KW-0798">TonB box</keyword>
<gene>
    <name evidence="15" type="ORF">EV199_3235</name>
</gene>
<feature type="domain" description="TonB-dependent receptor plug" evidence="14">
    <location>
        <begin position="53"/>
        <end position="158"/>
    </location>
</feature>
<comment type="caution">
    <text evidence="15">The sequence shown here is derived from an EMBL/GenBank/DDBJ whole genome shotgun (WGS) entry which is preliminary data.</text>
</comment>
<feature type="signal peptide" evidence="12">
    <location>
        <begin position="1"/>
        <end position="23"/>
    </location>
</feature>
<dbReference type="SUPFAM" id="SSF56935">
    <property type="entry name" value="Porins"/>
    <property type="match status" value="1"/>
</dbReference>
<keyword evidence="2 10" id="KW-0813">Transport</keyword>
<sequence length="693" mass="77392">MRIIITGSFFGIFLMMATNSNLAAQTAAKDSVPFRVRSLQEVVVTGQYQPQSLRKSVYQVRTISADRISRQGATNLTGVLNNELGIRFSNDRTLGTTDIELMGMSGRNVKILLDGVPMVDRGDTRESLNQIDVHTIERIEIVEGPMSVSYGSDALAGVINIITKKGGKGKLAVMAGVQEESAGSEYDPGLNKGVHNQYFNLIWNKKNWTIAAGGAHNDFGGWKESRDTTLAKLEWHPKQQWLGNARIGYRNDKINTWYRFDALTETITNNGPVFETTNTTPDQNYYTHRYLHQLQAEYNMSERLQWNALAAYTDYSRRTQTTILDLNTGKETLSTGEGEQDRSSFNSIVARLTAQYKISDKVSLQPGLDLNRESAKGARIQGTPSITDFAVFASAEWKPAAGVNIRPGLRFIHNSVYDAPPVVPSINTKFDLGKDFDLRVAYARGFRSPALRELYFWFFDASHSIKGNTNLKAEYSNSFNGSLTWHPQSGKEWKWKTTLGAFYNDFRNQINYGMDLSVPGVMTYINIDKFKTTGGTISSSINYKAWQLNVGFSMIGRYNSLTEDDTYSKDDLPDFMWSPEVNANLLYDFQKIGTRLSLFYKFTGKRPVYQAVTVNGQPAAARAETNSFSWADATISKSLGKFITLNGGVKNIFNVTTLASTVGNTGAAHSTGGDLPLSYGRSWFLGMVFQWYQ</sequence>
<dbReference type="PROSITE" id="PS52016">
    <property type="entry name" value="TONB_DEPENDENT_REC_3"/>
    <property type="match status" value="1"/>
</dbReference>
<dbReference type="InterPro" id="IPR012910">
    <property type="entry name" value="Plug_dom"/>
</dbReference>
<dbReference type="InterPro" id="IPR037066">
    <property type="entry name" value="Plug_dom_sf"/>
</dbReference>
<dbReference type="PANTHER" id="PTHR30069">
    <property type="entry name" value="TONB-DEPENDENT OUTER MEMBRANE RECEPTOR"/>
    <property type="match status" value="1"/>
</dbReference>
<dbReference type="Pfam" id="PF07715">
    <property type="entry name" value="Plug"/>
    <property type="match status" value="1"/>
</dbReference>
<keyword evidence="8 15" id="KW-0675">Receptor</keyword>
<dbReference type="Gene3D" id="2.170.130.10">
    <property type="entry name" value="TonB-dependent receptor, plug domain"/>
    <property type="match status" value="1"/>
</dbReference>
<dbReference type="Gene3D" id="2.40.170.20">
    <property type="entry name" value="TonB-dependent receptor, beta-barrel domain"/>
    <property type="match status" value="1"/>
</dbReference>
<dbReference type="InterPro" id="IPR036942">
    <property type="entry name" value="Beta-barrel_TonB_sf"/>
</dbReference>
<dbReference type="GO" id="GO:0015344">
    <property type="term" value="F:siderophore uptake transmembrane transporter activity"/>
    <property type="evidence" value="ECO:0007669"/>
    <property type="project" value="TreeGrafter"/>
</dbReference>
<name>A0A4Q7MRE1_9BACT</name>
<evidence type="ECO:0000256" key="7">
    <source>
        <dbReference type="ARBA" id="ARBA00023136"/>
    </source>
</evidence>
<dbReference type="GO" id="GO:0044718">
    <property type="term" value="P:siderophore transmembrane transport"/>
    <property type="evidence" value="ECO:0007669"/>
    <property type="project" value="TreeGrafter"/>
</dbReference>
<dbReference type="EMBL" id="SGXA01000002">
    <property type="protein sequence ID" value="RZS71332.1"/>
    <property type="molecule type" value="Genomic_DNA"/>
</dbReference>
<keyword evidence="16" id="KW-1185">Reference proteome</keyword>
<evidence type="ECO:0000313" key="16">
    <source>
        <dbReference type="Proteomes" id="UP000293874"/>
    </source>
</evidence>
<dbReference type="Pfam" id="PF00593">
    <property type="entry name" value="TonB_dep_Rec_b-barrel"/>
    <property type="match status" value="1"/>
</dbReference>
<dbReference type="PANTHER" id="PTHR30069:SF29">
    <property type="entry name" value="HEMOGLOBIN AND HEMOGLOBIN-HAPTOGLOBIN-BINDING PROTEIN 1-RELATED"/>
    <property type="match status" value="1"/>
</dbReference>
<evidence type="ECO:0000256" key="3">
    <source>
        <dbReference type="ARBA" id="ARBA00022452"/>
    </source>
</evidence>
<keyword evidence="3 10" id="KW-1134">Transmembrane beta strand</keyword>
<evidence type="ECO:0000256" key="5">
    <source>
        <dbReference type="ARBA" id="ARBA00022729"/>
    </source>
</evidence>
<dbReference type="InterPro" id="IPR039426">
    <property type="entry name" value="TonB-dep_rcpt-like"/>
</dbReference>
<evidence type="ECO:0000256" key="9">
    <source>
        <dbReference type="ARBA" id="ARBA00023237"/>
    </source>
</evidence>
<dbReference type="InterPro" id="IPR000531">
    <property type="entry name" value="Beta-barrel_TonB"/>
</dbReference>
<accession>A0A4Q7MRE1</accession>
<dbReference type="GO" id="GO:0009279">
    <property type="term" value="C:cell outer membrane"/>
    <property type="evidence" value="ECO:0007669"/>
    <property type="project" value="UniProtKB-SubCell"/>
</dbReference>
<dbReference type="OrthoDB" id="1109239at2"/>
<feature type="chain" id="PRO_5021011571" evidence="12">
    <location>
        <begin position="24"/>
        <end position="693"/>
    </location>
</feature>
<evidence type="ECO:0000256" key="4">
    <source>
        <dbReference type="ARBA" id="ARBA00022692"/>
    </source>
</evidence>
<evidence type="ECO:0000256" key="2">
    <source>
        <dbReference type="ARBA" id="ARBA00022448"/>
    </source>
</evidence>
<evidence type="ECO:0000259" key="13">
    <source>
        <dbReference type="Pfam" id="PF00593"/>
    </source>
</evidence>
<protein>
    <submittedName>
        <fullName evidence="15">Outer membrane receptor for ferrienterochelin and colicins</fullName>
    </submittedName>
</protein>
<keyword evidence="7 10" id="KW-0472">Membrane</keyword>
<evidence type="ECO:0000256" key="10">
    <source>
        <dbReference type="PROSITE-ProRule" id="PRU01360"/>
    </source>
</evidence>
<organism evidence="15 16">
    <name type="scientific">Pseudobacter ginsenosidimutans</name>
    <dbReference type="NCBI Taxonomy" id="661488"/>
    <lineage>
        <taxon>Bacteria</taxon>
        <taxon>Pseudomonadati</taxon>
        <taxon>Bacteroidota</taxon>
        <taxon>Chitinophagia</taxon>
        <taxon>Chitinophagales</taxon>
        <taxon>Chitinophagaceae</taxon>
        <taxon>Pseudobacter</taxon>
    </lineage>
</organism>
<keyword evidence="9 10" id="KW-0998">Cell outer membrane</keyword>
<evidence type="ECO:0000256" key="11">
    <source>
        <dbReference type="RuleBase" id="RU003357"/>
    </source>
</evidence>